<accession>A0A327KK17</accession>
<dbReference type="Pfam" id="PF18912">
    <property type="entry name" value="DZR_2"/>
    <property type="match status" value="1"/>
</dbReference>
<dbReference type="EMBL" id="NPEU01000125">
    <property type="protein sequence ID" value="RAI38454.1"/>
    <property type="molecule type" value="Genomic_DNA"/>
</dbReference>
<dbReference type="Gene3D" id="3.40.50.2020">
    <property type="match status" value="1"/>
</dbReference>
<dbReference type="OrthoDB" id="9779910at2"/>
<name>A0A327KK17_9BRAD</name>
<dbReference type="Pfam" id="PF00156">
    <property type="entry name" value="Pribosyltran"/>
    <property type="match status" value="1"/>
</dbReference>
<dbReference type="SUPFAM" id="SSF53271">
    <property type="entry name" value="PRTase-like"/>
    <property type="match status" value="1"/>
</dbReference>
<protein>
    <submittedName>
        <fullName evidence="4">Amidophosphoribosyltransferase</fullName>
    </submittedName>
</protein>
<evidence type="ECO:0000256" key="1">
    <source>
        <dbReference type="ARBA" id="ARBA00008007"/>
    </source>
</evidence>
<dbReference type="GO" id="GO:0016757">
    <property type="term" value="F:glycosyltransferase activity"/>
    <property type="evidence" value="ECO:0007669"/>
    <property type="project" value="UniProtKB-KW"/>
</dbReference>
<feature type="domain" description="Phosphoribosyltransferase" evidence="2">
    <location>
        <begin position="164"/>
        <end position="246"/>
    </location>
</feature>
<dbReference type="InterPro" id="IPR051910">
    <property type="entry name" value="ComF/GntX_DNA_util-trans"/>
</dbReference>
<evidence type="ECO:0000313" key="5">
    <source>
        <dbReference type="Proteomes" id="UP000248863"/>
    </source>
</evidence>
<dbReference type="AlphaFoldDB" id="A0A327KK17"/>
<dbReference type="CDD" id="cd06223">
    <property type="entry name" value="PRTases_typeI"/>
    <property type="match status" value="1"/>
</dbReference>
<feature type="domain" description="Double zinc ribbon" evidence="3">
    <location>
        <begin position="20"/>
        <end position="71"/>
    </location>
</feature>
<dbReference type="InterPro" id="IPR000836">
    <property type="entry name" value="PRTase_dom"/>
</dbReference>
<evidence type="ECO:0000259" key="2">
    <source>
        <dbReference type="Pfam" id="PF00156"/>
    </source>
</evidence>
<keyword evidence="5" id="KW-1185">Reference proteome</keyword>
<dbReference type="PANTHER" id="PTHR47505">
    <property type="entry name" value="DNA UTILIZATION PROTEIN YHGH"/>
    <property type="match status" value="1"/>
</dbReference>
<keyword evidence="4" id="KW-0328">Glycosyltransferase</keyword>
<evidence type="ECO:0000259" key="3">
    <source>
        <dbReference type="Pfam" id="PF18912"/>
    </source>
</evidence>
<reference evidence="4 5" key="1">
    <citation type="submission" date="2017-07" db="EMBL/GenBank/DDBJ databases">
        <title>Draft Genome Sequences of Select Purple Nonsulfur Bacteria.</title>
        <authorList>
            <person name="Lasarre B."/>
            <person name="Mckinlay J.B."/>
        </authorList>
    </citation>
    <scope>NUCLEOTIDE SEQUENCE [LARGE SCALE GENOMIC DNA]</scope>
    <source>
        <strain evidence="4 5">DSM 11907</strain>
    </source>
</reference>
<keyword evidence="4" id="KW-0808">Transferase</keyword>
<dbReference type="InterPro" id="IPR044005">
    <property type="entry name" value="DZR_2"/>
</dbReference>
<evidence type="ECO:0000313" key="4">
    <source>
        <dbReference type="EMBL" id="RAI38454.1"/>
    </source>
</evidence>
<dbReference type="Proteomes" id="UP000248863">
    <property type="component" value="Unassembled WGS sequence"/>
</dbReference>
<organism evidence="4 5">
    <name type="scientific">Rhodoplanes elegans</name>
    <dbReference type="NCBI Taxonomy" id="29408"/>
    <lineage>
        <taxon>Bacteria</taxon>
        <taxon>Pseudomonadati</taxon>
        <taxon>Pseudomonadota</taxon>
        <taxon>Alphaproteobacteria</taxon>
        <taxon>Hyphomicrobiales</taxon>
        <taxon>Nitrobacteraceae</taxon>
        <taxon>Rhodoplanes</taxon>
    </lineage>
</organism>
<sequence>MATGATMARTGLRAALRFAVDAILPPLCPACGRPLTDDGAVCATCWSRLSFIARPYCERLGIPLPHDAAPGALSARAIAAPPAFGRARAAVLYDDVAGSLVHALKYGDRMEIAPMMGRWMTVAGAELTARADALVPVPLHWRRLFARRFNQAAALAAVMADLSGIPVLGAALTRVRPTPQQVGLTRAERAGNVQSAFRVPEAGRADVRGRRLIVVDDVMTTGATAESCARTLLRAGASNVDVIVFACVSGATVV</sequence>
<proteinExistence type="inferred from homology"/>
<comment type="similarity">
    <text evidence="1">Belongs to the ComF/GntX family.</text>
</comment>
<comment type="caution">
    <text evidence="4">The sequence shown here is derived from an EMBL/GenBank/DDBJ whole genome shotgun (WGS) entry which is preliminary data.</text>
</comment>
<dbReference type="PANTHER" id="PTHR47505:SF1">
    <property type="entry name" value="DNA UTILIZATION PROTEIN YHGH"/>
    <property type="match status" value="1"/>
</dbReference>
<dbReference type="InterPro" id="IPR029057">
    <property type="entry name" value="PRTase-like"/>
</dbReference>
<gene>
    <name evidence="4" type="ORF">CH338_12625</name>
</gene>